<dbReference type="EMBL" id="CM039428">
    <property type="protein sequence ID" value="KAI4352275.1"/>
    <property type="molecule type" value="Genomic_DNA"/>
</dbReference>
<dbReference type="Proteomes" id="UP000828941">
    <property type="component" value="Chromosome 3"/>
</dbReference>
<reference evidence="1 2" key="1">
    <citation type="journal article" date="2022" name="DNA Res.">
        <title>Chromosomal-level genome assembly of the orchid tree Bauhinia variegata (Leguminosae; Cercidoideae) supports the allotetraploid origin hypothesis of Bauhinia.</title>
        <authorList>
            <person name="Zhong Y."/>
            <person name="Chen Y."/>
            <person name="Zheng D."/>
            <person name="Pang J."/>
            <person name="Liu Y."/>
            <person name="Luo S."/>
            <person name="Meng S."/>
            <person name="Qian L."/>
            <person name="Wei D."/>
            <person name="Dai S."/>
            <person name="Zhou R."/>
        </authorList>
    </citation>
    <scope>NUCLEOTIDE SEQUENCE [LARGE SCALE GENOMIC DNA]</scope>
    <source>
        <strain evidence="1">BV-YZ2020</strain>
    </source>
</reference>
<evidence type="ECO:0000313" key="1">
    <source>
        <dbReference type="EMBL" id="KAI4352275.1"/>
    </source>
</evidence>
<protein>
    <submittedName>
        <fullName evidence="1">Uncharacterized protein</fullName>
    </submittedName>
</protein>
<gene>
    <name evidence="1" type="ORF">L6164_006544</name>
</gene>
<evidence type="ECO:0000313" key="2">
    <source>
        <dbReference type="Proteomes" id="UP000828941"/>
    </source>
</evidence>
<organism evidence="1 2">
    <name type="scientific">Bauhinia variegata</name>
    <name type="common">Purple orchid tree</name>
    <name type="synonym">Phanera variegata</name>
    <dbReference type="NCBI Taxonomy" id="167791"/>
    <lineage>
        <taxon>Eukaryota</taxon>
        <taxon>Viridiplantae</taxon>
        <taxon>Streptophyta</taxon>
        <taxon>Embryophyta</taxon>
        <taxon>Tracheophyta</taxon>
        <taxon>Spermatophyta</taxon>
        <taxon>Magnoliopsida</taxon>
        <taxon>eudicotyledons</taxon>
        <taxon>Gunneridae</taxon>
        <taxon>Pentapetalae</taxon>
        <taxon>rosids</taxon>
        <taxon>fabids</taxon>
        <taxon>Fabales</taxon>
        <taxon>Fabaceae</taxon>
        <taxon>Cercidoideae</taxon>
        <taxon>Cercideae</taxon>
        <taxon>Bauhiniinae</taxon>
        <taxon>Bauhinia</taxon>
    </lineage>
</organism>
<accession>A0ACB9PVA9</accession>
<proteinExistence type="predicted"/>
<sequence>MRAIVIIFIVIASILFLSSSTSARVLLTHNGDEHEYSQEKHQGNFTVNPGKCDNPYSRNCHRPLPSPPPPNCGSYSKIVKDYEGDKIGRITAGAKGKESVLEEQATGE</sequence>
<name>A0ACB9PVA9_BAUVA</name>
<keyword evidence="2" id="KW-1185">Reference proteome</keyword>
<comment type="caution">
    <text evidence="1">The sequence shown here is derived from an EMBL/GenBank/DDBJ whole genome shotgun (WGS) entry which is preliminary data.</text>
</comment>